<comment type="function">
    <text evidence="4">Responsible for synthesis of pseudouridine from uracil.</text>
</comment>
<reference evidence="6" key="1">
    <citation type="submission" date="2019-09" db="EMBL/GenBank/DDBJ databases">
        <title>In-depth cultivation of the pig gut microbiome towards novel bacterial diversity and tailored functional studies.</title>
        <authorList>
            <person name="Wylensek D."/>
            <person name="Hitch T.C.A."/>
            <person name="Clavel T."/>
        </authorList>
    </citation>
    <scope>NUCLEOTIDE SEQUENCE</scope>
    <source>
        <strain evidence="6">RF-744-FAT-WT-3</strain>
    </source>
</reference>
<dbReference type="InterPro" id="IPR006225">
    <property type="entry name" value="PsdUridine_synth_RluC/D"/>
</dbReference>
<dbReference type="InterPro" id="IPR050188">
    <property type="entry name" value="RluA_PseudoU_synthase"/>
</dbReference>
<dbReference type="PANTHER" id="PTHR21600:SF35">
    <property type="entry name" value="PSEUDOURIDINE SYNTHASE"/>
    <property type="match status" value="1"/>
</dbReference>
<feature type="active site" evidence="3">
    <location>
        <position position="136"/>
    </location>
</feature>
<dbReference type="EMBL" id="VUNB01000004">
    <property type="protein sequence ID" value="MST69126.1"/>
    <property type="molecule type" value="Genomic_DNA"/>
</dbReference>
<dbReference type="RefSeq" id="WP_154572593.1">
    <property type="nucleotide sequence ID" value="NZ_VUNB01000004.1"/>
</dbReference>
<dbReference type="NCBIfam" id="TIGR00005">
    <property type="entry name" value="rluA_subfam"/>
    <property type="match status" value="1"/>
</dbReference>
<dbReference type="PANTHER" id="PTHR21600">
    <property type="entry name" value="MITOCHONDRIAL RNA PSEUDOURIDINE SYNTHASE"/>
    <property type="match status" value="1"/>
</dbReference>
<comment type="catalytic activity">
    <reaction evidence="1 4">
        <text>a uridine in RNA = a pseudouridine in RNA</text>
        <dbReference type="Rhea" id="RHEA:48348"/>
        <dbReference type="Rhea" id="RHEA-COMP:12068"/>
        <dbReference type="Rhea" id="RHEA-COMP:12069"/>
        <dbReference type="ChEBI" id="CHEBI:65314"/>
        <dbReference type="ChEBI" id="CHEBI:65315"/>
    </reaction>
</comment>
<feature type="domain" description="Pseudouridine synthase RsuA/RluA-like" evidence="5">
    <location>
        <begin position="89"/>
        <end position="242"/>
    </location>
</feature>
<evidence type="ECO:0000259" key="5">
    <source>
        <dbReference type="Pfam" id="PF00849"/>
    </source>
</evidence>
<dbReference type="EC" id="5.4.99.-" evidence="4"/>
<name>A0A6A8MCH9_9FIRM</name>
<evidence type="ECO:0000256" key="3">
    <source>
        <dbReference type="PIRSR" id="PIRSR606225-1"/>
    </source>
</evidence>
<dbReference type="InterPro" id="IPR006224">
    <property type="entry name" value="PsdUridine_synth_RluA-like_CS"/>
</dbReference>
<evidence type="ECO:0000313" key="6">
    <source>
        <dbReference type="EMBL" id="MST69126.1"/>
    </source>
</evidence>
<gene>
    <name evidence="6" type="ORF">FYJ66_05920</name>
</gene>
<dbReference type="SUPFAM" id="SSF55120">
    <property type="entry name" value="Pseudouridine synthase"/>
    <property type="match status" value="1"/>
</dbReference>
<dbReference type="CDD" id="cd02869">
    <property type="entry name" value="PseudoU_synth_RluA_like"/>
    <property type="match status" value="1"/>
</dbReference>
<comment type="similarity">
    <text evidence="2 4">Belongs to the pseudouridine synthase RluA family.</text>
</comment>
<protein>
    <recommendedName>
        <fullName evidence="4">Pseudouridine synthase</fullName>
        <ecNumber evidence="4">5.4.99.-</ecNumber>
    </recommendedName>
</protein>
<evidence type="ECO:0000256" key="2">
    <source>
        <dbReference type="ARBA" id="ARBA00010876"/>
    </source>
</evidence>
<dbReference type="InterPro" id="IPR006145">
    <property type="entry name" value="PsdUridine_synth_RsuA/RluA"/>
</dbReference>
<dbReference type="PROSITE" id="PS01129">
    <property type="entry name" value="PSI_RLU"/>
    <property type="match status" value="1"/>
</dbReference>
<proteinExistence type="inferred from homology"/>
<accession>A0A6A8MCH9</accession>
<keyword evidence="4" id="KW-0413">Isomerase</keyword>
<evidence type="ECO:0000256" key="1">
    <source>
        <dbReference type="ARBA" id="ARBA00000073"/>
    </source>
</evidence>
<dbReference type="AlphaFoldDB" id="A0A6A8MCH9"/>
<dbReference type="InterPro" id="IPR020103">
    <property type="entry name" value="PsdUridine_synth_cat_dom_sf"/>
</dbReference>
<dbReference type="GO" id="GO:0003723">
    <property type="term" value="F:RNA binding"/>
    <property type="evidence" value="ECO:0007669"/>
    <property type="project" value="InterPro"/>
</dbReference>
<dbReference type="Gene3D" id="3.30.2350.10">
    <property type="entry name" value="Pseudouridine synthase"/>
    <property type="match status" value="1"/>
</dbReference>
<dbReference type="GO" id="GO:0000455">
    <property type="term" value="P:enzyme-directed rRNA pseudouridine synthesis"/>
    <property type="evidence" value="ECO:0007669"/>
    <property type="project" value="TreeGrafter"/>
</dbReference>
<sequence length="300" mass="33798">MSNKPKYTYTVTSENDGKRVAELLRSQFTFSHRFRTRMKFDKLVDLNGTPVPGHTITHTGDVISIRLPEEKSDFTPEDIPVDILYEDEDLLLVNKQPGITVHPTKGHPCHTLANGIQKYMEDSHQSFKIRFANRIDMDTTGIVIVAKNSNAQNGISTQMRAHTVGKEYTALVCGVIPEDKDHFVIDLPVGRPEGDSIHRAVLPDGKPAVTEVCVLERFREYTLIRVVLHTGRTHQIRVHMAHIGYPLAGDPLYGGNTDVLNRQALHSTRIVFKHPIKGEQIDISAPLPEDMKELIEKIRC</sequence>
<evidence type="ECO:0000256" key="4">
    <source>
        <dbReference type="RuleBase" id="RU362028"/>
    </source>
</evidence>
<comment type="caution">
    <text evidence="6">The sequence shown here is derived from an EMBL/GenBank/DDBJ whole genome shotgun (WGS) entry which is preliminary data.</text>
</comment>
<dbReference type="GO" id="GO:0140098">
    <property type="term" value="F:catalytic activity, acting on RNA"/>
    <property type="evidence" value="ECO:0007669"/>
    <property type="project" value="UniProtKB-ARBA"/>
</dbReference>
<dbReference type="GO" id="GO:0009982">
    <property type="term" value="F:pseudouridine synthase activity"/>
    <property type="evidence" value="ECO:0007669"/>
    <property type="project" value="InterPro"/>
</dbReference>
<dbReference type="Pfam" id="PF00849">
    <property type="entry name" value="PseudoU_synth_2"/>
    <property type="match status" value="1"/>
</dbReference>
<organism evidence="6">
    <name type="scientific">Baileyella intestinalis</name>
    <dbReference type="NCBI Taxonomy" id="2606709"/>
    <lineage>
        <taxon>Bacteria</taxon>
        <taxon>Bacillati</taxon>
        <taxon>Bacillota</taxon>
        <taxon>Clostridia</taxon>
        <taxon>Peptostreptococcales</taxon>
        <taxon>Anaerovoracaceae</taxon>
        <taxon>Baileyella</taxon>
    </lineage>
</organism>